<sequence length="228" mass="25657">MNDALLNNPVWSALTTEQASFARGGEIFKRFQPGVLSFAACQHPETDNPATLEPWLEENETFYLVGKLPEIPSKWHIINTLPCAQMVLTELNTDLKFSDLPIRRLGEKDSTEMFELINSIQPGYYFKNTHKLGSYFGIHLDGKLVAMAGERMKLAGFTELSAICTHPDYRGRGLAQQLIVALCEEHRQSGSTSFLHVATANTGAIKLYEHMGFRHRTEINFTKLRIGV</sequence>
<protein>
    <submittedName>
        <fullName evidence="4">GNAT family N-acetyltransferase</fullName>
    </submittedName>
</protein>
<accession>A0A3E1Y3P8</accession>
<dbReference type="InterPro" id="IPR016181">
    <property type="entry name" value="Acyl_CoA_acyltransferase"/>
</dbReference>
<dbReference type="Proteomes" id="UP000260644">
    <property type="component" value="Unassembled WGS sequence"/>
</dbReference>
<dbReference type="InterPro" id="IPR013653">
    <property type="entry name" value="GCN5-like_dom"/>
</dbReference>
<dbReference type="OrthoDB" id="9797456at2"/>
<proteinExistence type="predicted"/>
<reference evidence="4 5" key="1">
    <citation type="submission" date="2018-07" db="EMBL/GenBank/DDBJ databases">
        <title>Chitinophaga K2CV101002-2 sp. nov., isolated from a monsoon evergreen broad-leaved forest soil.</title>
        <authorList>
            <person name="Lv Y."/>
        </authorList>
    </citation>
    <scope>NUCLEOTIDE SEQUENCE [LARGE SCALE GENOMIC DNA]</scope>
    <source>
        <strain evidence="4 5">GDMCC 1.1288</strain>
    </source>
</reference>
<dbReference type="CDD" id="cd04301">
    <property type="entry name" value="NAT_SF"/>
    <property type="match status" value="1"/>
</dbReference>
<dbReference type="PROSITE" id="PS51186">
    <property type="entry name" value="GNAT"/>
    <property type="match status" value="1"/>
</dbReference>
<dbReference type="GO" id="GO:0016747">
    <property type="term" value="F:acyltransferase activity, transferring groups other than amino-acyl groups"/>
    <property type="evidence" value="ECO:0007669"/>
    <property type="project" value="InterPro"/>
</dbReference>
<gene>
    <name evidence="4" type="ORF">DVR12_24115</name>
</gene>
<dbReference type="PANTHER" id="PTHR43420:SF3">
    <property type="entry name" value="N-ACETYLTRANSFERASE DOMAIN-CONTAINING PROTEIN"/>
    <property type="match status" value="1"/>
</dbReference>
<dbReference type="Pfam" id="PF08445">
    <property type="entry name" value="FR47"/>
    <property type="match status" value="1"/>
</dbReference>
<dbReference type="Gene3D" id="3.40.630.30">
    <property type="match status" value="1"/>
</dbReference>
<organism evidence="4 5">
    <name type="scientific">Chitinophaga silvatica</name>
    <dbReference type="NCBI Taxonomy" id="2282649"/>
    <lineage>
        <taxon>Bacteria</taxon>
        <taxon>Pseudomonadati</taxon>
        <taxon>Bacteroidota</taxon>
        <taxon>Chitinophagia</taxon>
        <taxon>Chitinophagales</taxon>
        <taxon>Chitinophagaceae</taxon>
        <taxon>Chitinophaga</taxon>
    </lineage>
</organism>
<evidence type="ECO:0000256" key="1">
    <source>
        <dbReference type="ARBA" id="ARBA00022679"/>
    </source>
</evidence>
<evidence type="ECO:0000313" key="5">
    <source>
        <dbReference type="Proteomes" id="UP000260644"/>
    </source>
</evidence>
<dbReference type="SUPFAM" id="SSF55729">
    <property type="entry name" value="Acyl-CoA N-acyltransferases (Nat)"/>
    <property type="match status" value="1"/>
</dbReference>
<feature type="domain" description="N-acetyltransferase" evidence="3">
    <location>
        <begin position="100"/>
        <end position="228"/>
    </location>
</feature>
<dbReference type="PANTHER" id="PTHR43420">
    <property type="entry name" value="ACETYLTRANSFERASE"/>
    <property type="match status" value="1"/>
</dbReference>
<evidence type="ECO:0000256" key="2">
    <source>
        <dbReference type="ARBA" id="ARBA00023315"/>
    </source>
</evidence>
<dbReference type="InterPro" id="IPR000182">
    <property type="entry name" value="GNAT_dom"/>
</dbReference>
<dbReference type="InterPro" id="IPR050680">
    <property type="entry name" value="YpeA/RimI_acetyltransf"/>
</dbReference>
<dbReference type="EMBL" id="QPMM01000014">
    <property type="protein sequence ID" value="RFS19320.1"/>
    <property type="molecule type" value="Genomic_DNA"/>
</dbReference>
<name>A0A3E1Y3P8_9BACT</name>
<evidence type="ECO:0000313" key="4">
    <source>
        <dbReference type="EMBL" id="RFS19320.1"/>
    </source>
</evidence>
<keyword evidence="2" id="KW-0012">Acyltransferase</keyword>
<keyword evidence="5" id="KW-1185">Reference proteome</keyword>
<evidence type="ECO:0000259" key="3">
    <source>
        <dbReference type="PROSITE" id="PS51186"/>
    </source>
</evidence>
<dbReference type="AlphaFoldDB" id="A0A3E1Y3P8"/>
<comment type="caution">
    <text evidence="4">The sequence shown here is derived from an EMBL/GenBank/DDBJ whole genome shotgun (WGS) entry which is preliminary data.</text>
</comment>
<dbReference type="RefSeq" id="WP_116978373.1">
    <property type="nucleotide sequence ID" value="NZ_QPMM01000014.1"/>
</dbReference>
<keyword evidence="1 4" id="KW-0808">Transferase</keyword>